<feature type="domain" description="Cadherin" evidence="10">
    <location>
        <begin position="160"/>
        <end position="264"/>
    </location>
</feature>
<dbReference type="PANTHER" id="PTHR24028">
    <property type="entry name" value="CADHERIN-87A"/>
    <property type="match status" value="1"/>
</dbReference>
<dbReference type="Proteomes" id="UP000807504">
    <property type="component" value="Unassembled WGS sequence"/>
</dbReference>
<gene>
    <name evidence="11" type="ORF">HNY73_010254</name>
</gene>
<feature type="transmembrane region" description="Helical" evidence="9">
    <location>
        <begin position="690"/>
        <end position="715"/>
    </location>
</feature>
<evidence type="ECO:0000256" key="2">
    <source>
        <dbReference type="ARBA" id="ARBA00022692"/>
    </source>
</evidence>
<dbReference type="GO" id="GO:0005886">
    <property type="term" value="C:plasma membrane"/>
    <property type="evidence" value="ECO:0007669"/>
    <property type="project" value="InterPro"/>
</dbReference>
<dbReference type="SUPFAM" id="SSF49313">
    <property type="entry name" value="Cadherin-like"/>
    <property type="match status" value="4"/>
</dbReference>
<dbReference type="InterPro" id="IPR015919">
    <property type="entry name" value="Cadherin-like_sf"/>
</dbReference>
<evidence type="ECO:0000313" key="12">
    <source>
        <dbReference type="Proteomes" id="UP000807504"/>
    </source>
</evidence>
<dbReference type="EMBL" id="JABXBU010000030">
    <property type="protein sequence ID" value="KAF8784601.1"/>
    <property type="molecule type" value="Genomic_DNA"/>
</dbReference>
<keyword evidence="5 9" id="KW-1133">Transmembrane helix</keyword>
<dbReference type="InterPro" id="IPR002126">
    <property type="entry name" value="Cadherin-like_dom"/>
</dbReference>
<keyword evidence="2 9" id="KW-0812">Transmembrane</keyword>
<feature type="transmembrane region" description="Helical" evidence="9">
    <location>
        <begin position="80"/>
        <end position="103"/>
    </location>
</feature>
<evidence type="ECO:0000256" key="1">
    <source>
        <dbReference type="ARBA" id="ARBA00004167"/>
    </source>
</evidence>
<evidence type="ECO:0000256" key="4">
    <source>
        <dbReference type="ARBA" id="ARBA00022837"/>
    </source>
</evidence>
<dbReference type="GO" id="GO:0007156">
    <property type="term" value="P:homophilic cell adhesion via plasma membrane adhesion molecules"/>
    <property type="evidence" value="ECO:0007669"/>
    <property type="project" value="InterPro"/>
</dbReference>
<sequence>MVRLSLTNGTPLAGLRHMAVNSDGDIKTIIDLCLDPYLGIHRIPQNGCHDRMIRWSFVCPLPSREEEHSLLKNTKSKIKYLNGILSLIKNLLFLVICVSFTFLRNPGQSGKITVVLNMHKRTIRCGLKLCLSSLLSFFLLHEFATADDFSQDDRCYLSNGGSSETFTVREDLPVGSIIGTLPIPGDPSKDGDIELTLTSEHSPVGIQESTKNLILNQPLDKEGVSGLSSVLLDVACSKKETDDPSITIPVRIIVTDANDNAPVFVGSPYSVNISEVTVVGSTVIQGIKAVDKDQYGPFSTVSYHVAEGPYSKYLTFENSLEGHVVLASALDYETLPNFTVTIKAQVRARGTPKISGDTLKFWVQDADDQNPRFLAERYKTVLPERPIPGTPLLTSPSSIKAEDPDEGIQAPIQYSFNSESAEYDFFELNRRTGQVTIRKSLPDDLHLPVTLVIKATQMDNPDRYSLTTLTIESDNVLPTELKFLQTDYVTTALESAPVGQVVITVRTTKPNDKHVRFQLLENPTEEFAIQNTGEIIIAKPLDYERQTLYSLRVVASDGKTSDVAWVNITVMNVNDNDPTFSQPQYNFLVKQQDMRVGSLVGTIEVKDGDVNDSIELNVKGTYARVFSISHKGELRIRNLEFLNASTCHIIVFATDNGVPPRQSSALVTVEFPEDVAQSSVFKIKKSDSSLLLMIVFGVLLGTLIVVIITLTIYILKTKQYRDRIPSVVSSGGQPMVNKMATYISGPNLQSNNNNKPQGGQTHTTVEHQSGVENPVFNMADHNHQGTIHRGQLPPAPSEVSAWQANETLRDEHQLGNFTTRPGSGLSNGKVQNIYWPNGSIPRRVKKLSWEDEQPNRTELDPDVSVTPLGKTCNDGLKQPGLTVYF</sequence>
<organism evidence="11 12">
    <name type="scientific">Argiope bruennichi</name>
    <name type="common">Wasp spider</name>
    <name type="synonym">Aranea bruennichi</name>
    <dbReference type="NCBI Taxonomy" id="94029"/>
    <lineage>
        <taxon>Eukaryota</taxon>
        <taxon>Metazoa</taxon>
        <taxon>Ecdysozoa</taxon>
        <taxon>Arthropoda</taxon>
        <taxon>Chelicerata</taxon>
        <taxon>Arachnida</taxon>
        <taxon>Araneae</taxon>
        <taxon>Araneomorphae</taxon>
        <taxon>Entelegynae</taxon>
        <taxon>Araneoidea</taxon>
        <taxon>Araneidae</taxon>
        <taxon>Argiope</taxon>
    </lineage>
</organism>
<evidence type="ECO:0000256" key="7">
    <source>
        <dbReference type="ARBA" id="ARBA00023180"/>
    </source>
</evidence>
<comment type="caution">
    <text evidence="11">The sequence shown here is derived from an EMBL/GenBank/DDBJ whole genome shotgun (WGS) entry which is preliminary data.</text>
</comment>
<keyword evidence="6 9" id="KW-0472">Membrane</keyword>
<evidence type="ECO:0000256" key="9">
    <source>
        <dbReference type="SAM" id="Phobius"/>
    </source>
</evidence>
<dbReference type="PRINTS" id="PR00205">
    <property type="entry name" value="CADHERIN"/>
</dbReference>
<comment type="subcellular location">
    <subcellularLocation>
        <location evidence="1">Membrane</location>
        <topology evidence="1">Single-pass membrane protein</topology>
    </subcellularLocation>
</comment>
<keyword evidence="3" id="KW-0677">Repeat</keyword>
<evidence type="ECO:0000313" key="11">
    <source>
        <dbReference type="EMBL" id="KAF8784601.1"/>
    </source>
</evidence>
<dbReference type="PROSITE" id="PS50268">
    <property type="entry name" value="CADHERIN_2"/>
    <property type="match status" value="4"/>
</dbReference>
<dbReference type="InterPro" id="IPR020894">
    <property type="entry name" value="Cadherin_CS"/>
</dbReference>
<dbReference type="GO" id="GO:0005509">
    <property type="term" value="F:calcium ion binding"/>
    <property type="evidence" value="ECO:0007669"/>
    <property type="project" value="UniProtKB-UniRule"/>
</dbReference>
<evidence type="ECO:0000256" key="5">
    <source>
        <dbReference type="ARBA" id="ARBA00022989"/>
    </source>
</evidence>
<dbReference type="PANTHER" id="PTHR24028:SF339">
    <property type="entry name" value="CADHERIN DOMAIN-CONTAINING PROTEIN"/>
    <property type="match status" value="1"/>
</dbReference>
<dbReference type="SMART" id="SM00112">
    <property type="entry name" value="CA"/>
    <property type="match status" value="5"/>
</dbReference>
<dbReference type="AlphaFoldDB" id="A0A8T0F186"/>
<dbReference type="CDD" id="cd11304">
    <property type="entry name" value="Cadherin_repeat"/>
    <property type="match status" value="5"/>
</dbReference>
<dbReference type="Pfam" id="PF00028">
    <property type="entry name" value="Cadherin"/>
    <property type="match status" value="1"/>
</dbReference>
<protein>
    <submittedName>
        <fullName evidence="11">Protocadherin-15 like protein</fullName>
    </submittedName>
</protein>
<keyword evidence="4 8" id="KW-0106">Calcium</keyword>
<reference evidence="11" key="1">
    <citation type="journal article" date="2020" name="bioRxiv">
        <title>Chromosome-level reference genome of the European wasp spider Argiope bruennichi: a resource for studies on range expansion and evolutionary adaptation.</title>
        <authorList>
            <person name="Sheffer M.M."/>
            <person name="Hoppe A."/>
            <person name="Krehenwinkel H."/>
            <person name="Uhl G."/>
            <person name="Kuss A.W."/>
            <person name="Jensen L."/>
            <person name="Jensen C."/>
            <person name="Gillespie R.G."/>
            <person name="Hoff K.J."/>
            <person name="Prost S."/>
        </authorList>
    </citation>
    <scope>NUCLEOTIDE SEQUENCE</scope>
</reference>
<proteinExistence type="predicted"/>
<feature type="domain" description="Cadherin" evidence="10">
    <location>
        <begin position="374"/>
        <end position="483"/>
    </location>
</feature>
<keyword evidence="7" id="KW-0325">Glycoprotein</keyword>
<evidence type="ECO:0000256" key="8">
    <source>
        <dbReference type="PROSITE-ProRule" id="PRU00043"/>
    </source>
</evidence>
<accession>A0A8T0F186</accession>
<feature type="domain" description="Cadherin" evidence="10">
    <location>
        <begin position="265"/>
        <end position="373"/>
    </location>
</feature>
<dbReference type="InterPro" id="IPR050174">
    <property type="entry name" value="Protocadherin/Cadherin-CA"/>
</dbReference>
<keyword evidence="12" id="KW-1185">Reference proteome</keyword>
<feature type="domain" description="Cadherin" evidence="10">
    <location>
        <begin position="484"/>
        <end position="580"/>
    </location>
</feature>
<dbReference type="PROSITE" id="PS00232">
    <property type="entry name" value="CADHERIN_1"/>
    <property type="match status" value="1"/>
</dbReference>
<evidence type="ECO:0000259" key="10">
    <source>
        <dbReference type="PROSITE" id="PS50268"/>
    </source>
</evidence>
<evidence type="ECO:0000256" key="3">
    <source>
        <dbReference type="ARBA" id="ARBA00022737"/>
    </source>
</evidence>
<dbReference type="Gene3D" id="2.60.40.60">
    <property type="entry name" value="Cadherins"/>
    <property type="match status" value="5"/>
</dbReference>
<evidence type="ECO:0000256" key="6">
    <source>
        <dbReference type="ARBA" id="ARBA00023136"/>
    </source>
</evidence>
<reference evidence="11" key="2">
    <citation type="submission" date="2020-06" db="EMBL/GenBank/DDBJ databases">
        <authorList>
            <person name="Sheffer M."/>
        </authorList>
    </citation>
    <scope>NUCLEOTIDE SEQUENCE</scope>
</reference>
<name>A0A8T0F186_ARGBR</name>